<dbReference type="KEGG" id="cmb:CSW64_18295"/>
<dbReference type="InterPro" id="IPR011059">
    <property type="entry name" value="Metal-dep_hydrolase_composite"/>
</dbReference>
<dbReference type="Pfam" id="PF07969">
    <property type="entry name" value="Amidohydro_3"/>
    <property type="match status" value="1"/>
</dbReference>
<keyword evidence="2" id="KW-0378">Hydrolase</keyword>
<dbReference type="GO" id="GO:0016812">
    <property type="term" value="F:hydrolase activity, acting on carbon-nitrogen (but not peptide) bonds, in cyclic amides"/>
    <property type="evidence" value="ECO:0007669"/>
    <property type="project" value="TreeGrafter"/>
</dbReference>
<proteinExistence type="predicted"/>
<protein>
    <submittedName>
        <fullName evidence="2">Amidohydrolase</fullName>
    </submittedName>
</protein>
<keyword evidence="3" id="KW-1185">Reference proteome</keyword>
<evidence type="ECO:0000313" key="3">
    <source>
        <dbReference type="Proteomes" id="UP000228945"/>
    </source>
</evidence>
<gene>
    <name evidence="2" type="ORF">CSW64_18295</name>
</gene>
<evidence type="ECO:0000259" key="1">
    <source>
        <dbReference type="Pfam" id="PF07969"/>
    </source>
</evidence>
<dbReference type="GO" id="GO:0005829">
    <property type="term" value="C:cytosol"/>
    <property type="evidence" value="ECO:0007669"/>
    <property type="project" value="TreeGrafter"/>
</dbReference>
<dbReference type="InterPro" id="IPR013108">
    <property type="entry name" value="Amidohydro_3"/>
</dbReference>
<dbReference type="PANTHER" id="PTHR11647">
    <property type="entry name" value="HYDRANTOINASE/DIHYDROPYRIMIDINASE FAMILY MEMBER"/>
    <property type="match status" value="1"/>
</dbReference>
<dbReference type="InterPro" id="IPR032466">
    <property type="entry name" value="Metal_Hydrolase"/>
</dbReference>
<reference evidence="2 3" key="1">
    <citation type="submission" date="2017-10" db="EMBL/GenBank/DDBJ databases">
        <title>Genome sequence of Caulobacter mirabilis FWC38.</title>
        <authorList>
            <person name="Fiebig A."/>
            <person name="Crosson S."/>
        </authorList>
    </citation>
    <scope>NUCLEOTIDE SEQUENCE [LARGE SCALE GENOMIC DNA]</scope>
    <source>
        <strain evidence="2 3">FWC 38</strain>
    </source>
</reference>
<dbReference type="EMBL" id="CP024201">
    <property type="protein sequence ID" value="ATQ44196.1"/>
    <property type="molecule type" value="Genomic_DNA"/>
</dbReference>
<dbReference type="SUPFAM" id="SSF51556">
    <property type="entry name" value="Metallo-dependent hydrolases"/>
    <property type="match status" value="1"/>
</dbReference>
<dbReference type="InterPro" id="IPR050378">
    <property type="entry name" value="Metallo-dep_Hydrolases_sf"/>
</dbReference>
<dbReference type="Gene3D" id="3.20.20.140">
    <property type="entry name" value="Metal-dependent hydrolases"/>
    <property type="match status" value="2"/>
</dbReference>
<feature type="domain" description="Amidohydrolase 3" evidence="1">
    <location>
        <begin position="83"/>
        <end position="414"/>
    </location>
</feature>
<evidence type="ECO:0000313" key="2">
    <source>
        <dbReference type="EMBL" id="ATQ44196.1"/>
    </source>
</evidence>
<dbReference type="RefSeq" id="WP_099623444.1">
    <property type="nucleotide sequence ID" value="NZ_CP024201.1"/>
</dbReference>
<organism evidence="2 3">
    <name type="scientific">Caulobacter mirabilis</name>
    <dbReference type="NCBI Taxonomy" id="69666"/>
    <lineage>
        <taxon>Bacteria</taxon>
        <taxon>Pseudomonadati</taxon>
        <taxon>Pseudomonadota</taxon>
        <taxon>Alphaproteobacteria</taxon>
        <taxon>Caulobacterales</taxon>
        <taxon>Caulobacteraceae</taxon>
        <taxon>Caulobacter</taxon>
    </lineage>
</organism>
<dbReference type="OrthoDB" id="9766983at2"/>
<dbReference type="AlphaFoldDB" id="A0A2D2B1V1"/>
<accession>A0A2D2B1V1</accession>
<dbReference type="Proteomes" id="UP000228945">
    <property type="component" value="Chromosome"/>
</dbReference>
<sequence>MVRRRSRGTHEVRLLGIGAVVSLALVAGGARGQVEAAPLRLDLLLRGGLVLDGTGAPPRRADVGIAGDRIVFVGDAKDLTAGRVVDATGLYVAPGFIDPHTHATADLQSDDAALRAGLNHLAQGVTTVFIGNDGDGSPDIRDRLDRAQQQGVGVNVASFVGFGAVRRQVVGEAAREPTADELQRMKDAVAKAMCEGAIGFSTGLYYAPQSFSKTEEVIALAREAAVRGGVYDSHLRDEGSDNIGLKAAVEEALRIGREADMPVHIAHIKALGVDVHGKAPEIIALVEAERAKGREVTADQYPWAASGTRVSNALLPRWAMDGGKAALRARLADPALRDRLVADTADNLRRRGGPMSILLTSGPHAGKRLGDVAKAWGVDPVEAAFRVVRDEGDAAVASFNMAEADIAAFAVRPWVMTGSDGSEGHPRKFGTFPLAWTKFVIAEKLMTPEQFVRRGAGLTADAFRLTDRGYLKPGQYADVVAFDPKVFAAQATYEQPKRLSTGARWVLVNGQVAIADGQPTDAFAGRALRRPAQPDWKCPK</sequence>
<dbReference type="PANTHER" id="PTHR11647:SF1">
    <property type="entry name" value="COLLAPSIN RESPONSE MEDIATOR PROTEIN"/>
    <property type="match status" value="1"/>
</dbReference>
<dbReference type="SUPFAM" id="SSF51338">
    <property type="entry name" value="Composite domain of metallo-dependent hydrolases"/>
    <property type="match status" value="1"/>
</dbReference>
<name>A0A2D2B1V1_9CAUL</name>